<dbReference type="OrthoDB" id="6706661at2"/>
<accession>A0A4P9K5K5</accession>
<organism evidence="2 3">
    <name type="scientific">Thiomicrorhabdus sediminis</name>
    <dbReference type="NCBI Taxonomy" id="2580412"/>
    <lineage>
        <taxon>Bacteria</taxon>
        <taxon>Pseudomonadati</taxon>
        <taxon>Pseudomonadota</taxon>
        <taxon>Gammaproteobacteria</taxon>
        <taxon>Thiotrichales</taxon>
        <taxon>Piscirickettsiaceae</taxon>
        <taxon>Thiomicrorhabdus</taxon>
    </lineage>
</organism>
<keyword evidence="3" id="KW-1185">Reference proteome</keyword>
<gene>
    <name evidence="2" type="ORF">FE785_05600</name>
</gene>
<evidence type="ECO:0000313" key="2">
    <source>
        <dbReference type="EMBL" id="QCU90138.1"/>
    </source>
</evidence>
<dbReference type="AlphaFoldDB" id="A0A4P9K5K5"/>
<protein>
    <recommendedName>
        <fullName evidence="4">Polyisoprenoid-binding protein YceI</fullName>
    </recommendedName>
</protein>
<feature type="signal peptide" evidence="1">
    <location>
        <begin position="1"/>
        <end position="22"/>
    </location>
</feature>
<dbReference type="EMBL" id="CP040602">
    <property type="protein sequence ID" value="QCU90138.1"/>
    <property type="molecule type" value="Genomic_DNA"/>
</dbReference>
<proteinExistence type="predicted"/>
<dbReference type="KEGG" id="thig:FE785_05600"/>
<evidence type="ECO:0000313" key="3">
    <source>
        <dbReference type="Proteomes" id="UP000304864"/>
    </source>
</evidence>
<sequence length="200" mass="22434">MKKLLALALAVFVWQHFYYVSSAPKLGPGVVAGGAPYVSQADTKTFRDGDFTIYPSNNFSAEVRVLHATHYYFDRASRLSPFAMIVGWQEMSDESYIEAYDFSHFERSYSWDSETMPLESEDVEHKIANLNIIPANNGVKAMLNNIKIGNVVEIEGFIVNVKSSTGWRWSSAHNDKLSAEPGNQIIYATKISIVKAISRL</sequence>
<reference evidence="2 3" key="1">
    <citation type="submission" date="2019-05" db="EMBL/GenBank/DDBJ databases">
        <title>Thiomicrorhabdus sediminis sp. nov, a novel sulfur-oxidizing bacterium isolated from coastal sediment.</title>
        <authorList>
            <person name="Liu X."/>
        </authorList>
    </citation>
    <scope>NUCLEOTIDE SEQUENCE [LARGE SCALE GENOMIC DNA]</scope>
    <source>
        <strain evidence="2 3">G1</strain>
    </source>
</reference>
<feature type="chain" id="PRO_5020604053" description="Polyisoprenoid-binding protein YceI" evidence="1">
    <location>
        <begin position="23"/>
        <end position="200"/>
    </location>
</feature>
<keyword evidence="1" id="KW-0732">Signal</keyword>
<dbReference type="Proteomes" id="UP000304864">
    <property type="component" value="Chromosome"/>
</dbReference>
<dbReference type="RefSeq" id="WP_138564814.1">
    <property type="nucleotide sequence ID" value="NZ_CP040602.1"/>
</dbReference>
<evidence type="ECO:0008006" key="4">
    <source>
        <dbReference type="Google" id="ProtNLM"/>
    </source>
</evidence>
<name>A0A4P9K5K5_9GAMM</name>
<evidence type="ECO:0000256" key="1">
    <source>
        <dbReference type="SAM" id="SignalP"/>
    </source>
</evidence>